<dbReference type="GO" id="GO:0008899">
    <property type="term" value="F:homoserine O-succinyltransferase activity"/>
    <property type="evidence" value="ECO:0007669"/>
    <property type="project" value="TreeGrafter"/>
</dbReference>
<dbReference type="PANTHER" id="PTHR20919">
    <property type="entry name" value="HOMOSERINE O-SUCCINYLTRANSFERASE"/>
    <property type="match status" value="1"/>
</dbReference>
<dbReference type="EMBL" id="OVEO01000005">
    <property type="protein sequence ID" value="SPQ96126.1"/>
    <property type="molecule type" value="Genomic_DNA"/>
</dbReference>
<evidence type="ECO:0000256" key="1">
    <source>
        <dbReference type="ARBA" id="ARBA00022605"/>
    </source>
</evidence>
<sequence>MPLIVPDRERFPVYDVLERARVFIIDDGMAQRQDIRPLRIGLLNLMPAAVREKTEVQFYRLLGNSPLQIQPVLIRFDNYLPATGKERIEYFYEPVATVKERGLDGLVVTGANLELDATGDLLDFHRIHYYAELCQVLDWARANVFSTVYSCLGSHFALHHFYGINRDLSPEKVFGVFRHAVNRDVHTDLVEDINDSVWAPHSRWGNVPTASLAQTKELQVVMDSPACGWLMAIGRDGREVYIQGHPEYDRDDLAGEYVRDKRAGGRIACPANYFVDDDETRPPVCNWKADAAIFYRNWVNFIYQHSSFEHDADEAA</sequence>
<dbReference type="Pfam" id="PF04204">
    <property type="entry name" value="HTS"/>
    <property type="match status" value="1"/>
</dbReference>
<gene>
    <name evidence="4" type="ORF">PBRA_006167</name>
    <name evidence="5" type="ORF">PLBR_LOCUS3341</name>
</gene>
<evidence type="ECO:0000313" key="6">
    <source>
        <dbReference type="Proteomes" id="UP000039324"/>
    </source>
</evidence>
<keyword evidence="2" id="KW-0808">Transferase</keyword>
<dbReference type="OMA" id="CSCLATH"/>
<evidence type="ECO:0000313" key="4">
    <source>
        <dbReference type="EMBL" id="CEO98053.1"/>
    </source>
</evidence>
<dbReference type="InterPro" id="IPR029062">
    <property type="entry name" value="Class_I_gatase-like"/>
</dbReference>
<dbReference type="AlphaFoldDB" id="A0A0G4IRQ3"/>
<proteinExistence type="inferred from homology"/>
<keyword evidence="6" id="KW-1185">Reference proteome</keyword>
<accession>A0A0G4IRQ3</accession>
<reference evidence="4 6" key="1">
    <citation type="submission" date="2015-02" db="EMBL/GenBank/DDBJ databases">
        <authorList>
            <person name="Chooi Y.-H."/>
        </authorList>
    </citation>
    <scope>NUCLEOTIDE SEQUENCE [LARGE SCALE GENOMIC DNA]</scope>
    <source>
        <strain evidence="4">E3</strain>
    </source>
</reference>
<evidence type="ECO:0000256" key="3">
    <source>
        <dbReference type="ARBA" id="ARBA00023315"/>
    </source>
</evidence>
<keyword evidence="3" id="KW-0012">Acyltransferase</keyword>
<keyword evidence="5" id="KW-0496">Mitochondrion</keyword>
<dbReference type="HAMAP" id="MF_00295">
    <property type="entry name" value="MetA_acyltransf"/>
    <property type="match status" value="1"/>
</dbReference>
<dbReference type="Proteomes" id="UP000290189">
    <property type="component" value="Unassembled WGS sequence"/>
</dbReference>
<dbReference type="InterPro" id="IPR033752">
    <property type="entry name" value="MetA_family"/>
</dbReference>
<reference evidence="5 7" key="2">
    <citation type="submission" date="2018-03" db="EMBL/GenBank/DDBJ databases">
        <authorList>
            <person name="Fogelqvist J."/>
        </authorList>
    </citation>
    <scope>NUCLEOTIDE SEQUENCE [LARGE SCALE GENOMIC DNA]</scope>
</reference>
<dbReference type="PANTHER" id="PTHR20919:SF0">
    <property type="entry name" value="HOMOSERINE O-SUCCINYLTRANSFERASE"/>
    <property type="match status" value="1"/>
</dbReference>
<dbReference type="Gene3D" id="3.40.50.880">
    <property type="match status" value="1"/>
</dbReference>
<dbReference type="Proteomes" id="UP000039324">
    <property type="component" value="Unassembled WGS sequence"/>
</dbReference>
<dbReference type="EMBL" id="CDSF01000082">
    <property type="protein sequence ID" value="CEO98053.1"/>
    <property type="molecule type" value="Genomic_DNA"/>
</dbReference>
<dbReference type="GO" id="GO:0008652">
    <property type="term" value="P:amino acid biosynthetic process"/>
    <property type="evidence" value="ECO:0007669"/>
    <property type="project" value="UniProtKB-KW"/>
</dbReference>
<keyword evidence="1" id="KW-0028">Amino-acid biosynthesis</keyword>
<evidence type="ECO:0000313" key="5">
    <source>
        <dbReference type="EMBL" id="SPQ96126.1"/>
    </source>
</evidence>
<dbReference type="STRING" id="37360.A0A0G4IRQ3"/>
<dbReference type="OrthoDB" id="10259790at2759"/>
<geneLocation type="mitochondrion" evidence="5"/>
<organism evidence="4 6">
    <name type="scientific">Plasmodiophora brassicae</name>
    <name type="common">Clubroot disease agent</name>
    <dbReference type="NCBI Taxonomy" id="37360"/>
    <lineage>
        <taxon>Eukaryota</taxon>
        <taxon>Sar</taxon>
        <taxon>Rhizaria</taxon>
        <taxon>Endomyxa</taxon>
        <taxon>Phytomyxea</taxon>
        <taxon>Plasmodiophorida</taxon>
        <taxon>Plasmodiophoridae</taxon>
        <taxon>Plasmodiophora</taxon>
    </lineage>
</organism>
<name>A0A0G4IRQ3_PLABS</name>
<evidence type="ECO:0008006" key="8">
    <source>
        <dbReference type="Google" id="ProtNLM"/>
    </source>
</evidence>
<dbReference type="PIRSF" id="PIRSF000450">
    <property type="entry name" value="H_ser_succinyltr"/>
    <property type="match status" value="1"/>
</dbReference>
<evidence type="ECO:0000256" key="2">
    <source>
        <dbReference type="ARBA" id="ARBA00022679"/>
    </source>
</evidence>
<dbReference type="SUPFAM" id="SSF52317">
    <property type="entry name" value="Class I glutamine amidotransferase-like"/>
    <property type="match status" value="1"/>
</dbReference>
<protein>
    <recommendedName>
        <fullName evidence="8">Homoserine O-succinyltransferase</fullName>
    </recommendedName>
</protein>
<evidence type="ECO:0000313" key="7">
    <source>
        <dbReference type="Proteomes" id="UP000290189"/>
    </source>
</evidence>